<evidence type="ECO:0000313" key="3">
    <source>
        <dbReference type="Proteomes" id="UP000579153"/>
    </source>
</evidence>
<dbReference type="GO" id="GO:0004074">
    <property type="term" value="F:biliverdin reductase [NAD(P)H] activity"/>
    <property type="evidence" value="ECO:0007669"/>
    <property type="project" value="TreeGrafter"/>
</dbReference>
<keyword evidence="3" id="KW-1185">Reference proteome</keyword>
<reference evidence="2 3" key="1">
    <citation type="submission" date="2020-08" db="EMBL/GenBank/DDBJ databases">
        <title>Sequencing the genomes of 1000 actinobacteria strains.</title>
        <authorList>
            <person name="Klenk H.-P."/>
        </authorList>
    </citation>
    <scope>NUCLEOTIDE SEQUENCE [LARGE SCALE GENOMIC DNA]</scope>
    <source>
        <strain evidence="2 3">DSM 45507</strain>
    </source>
</reference>
<dbReference type="Gene3D" id="3.40.50.720">
    <property type="entry name" value="NAD(P)-binding Rossmann-like Domain"/>
    <property type="match status" value="1"/>
</dbReference>
<accession>A0A7W9LGL9</accession>
<dbReference type="Pfam" id="PF13460">
    <property type="entry name" value="NAD_binding_10"/>
    <property type="match status" value="1"/>
</dbReference>
<dbReference type="InterPro" id="IPR016040">
    <property type="entry name" value="NAD(P)-bd_dom"/>
</dbReference>
<feature type="domain" description="NAD(P)-binding" evidence="1">
    <location>
        <begin position="7"/>
        <end position="196"/>
    </location>
</feature>
<name>A0A7W9LGL9_9ACTN</name>
<dbReference type="InterPro" id="IPR036291">
    <property type="entry name" value="NAD(P)-bd_dom_sf"/>
</dbReference>
<protein>
    <submittedName>
        <fullName evidence="2">Putative NADH-flavin reductase</fullName>
    </submittedName>
</protein>
<proteinExistence type="predicted"/>
<dbReference type="GO" id="GO:0042602">
    <property type="term" value="F:riboflavin reductase (NADPH) activity"/>
    <property type="evidence" value="ECO:0007669"/>
    <property type="project" value="TreeGrafter"/>
</dbReference>
<organism evidence="2 3">
    <name type="scientific">Nonomuraea jabiensis</name>
    <dbReference type="NCBI Taxonomy" id="882448"/>
    <lineage>
        <taxon>Bacteria</taxon>
        <taxon>Bacillati</taxon>
        <taxon>Actinomycetota</taxon>
        <taxon>Actinomycetes</taxon>
        <taxon>Streptosporangiales</taxon>
        <taxon>Streptosporangiaceae</taxon>
        <taxon>Nonomuraea</taxon>
    </lineage>
</organism>
<dbReference type="PANTHER" id="PTHR43355:SF2">
    <property type="entry name" value="FLAVIN REDUCTASE (NADPH)"/>
    <property type="match status" value="1"/>
</dbReference>
<gene>
    <name evidence="2" type="ORF">HD596_009739</name>
</gene>
<dbReference type="EMBL" id="JACHMB010000001">
    <property type="protein sequence ID" value="MBB5782983.1"/>
    <property type="molecule type" value="Genomic_DNA"/>
</dbReference>
<dbReference type="AlphaFoldDB" id="A0A7W9LGL9"/>
<dbReference type="RefSeq" id="WP_185076005.1">
    <property type="nucleotide sequence ID" value="NZ_JACHMB010000001.1"/>
</dbReference>
<dbReference type="Proteomes" id="UP000579153">
    <property type="component" value="Unassembled WGS sequence"/>
</dbReference>
<dbReference type="InterPro" id="IPR051606">
    <property type="entry name" value="Polyketide_Oxido-like"/>
</dbReference>
<comment type="caution">
    <text evidence="2">The sequence shown here is derived from an EMBL/GenBank/DDBJ whole genome shotgun (WGS) entry which is preliminary data.</text>
</comment>
<dbReference type="SUPFAM" id="SSF51735">
    <property type="entry name" value="NAD(P)-binding Rossmann-fold domains"/>
    <property type="match status" value="1"/>
</dbReference>
<dbReference type="PANTHER" id="PTHR43355">
    <property type="entry name" value="FLAVIN REDUCTASE (NADPH)"/>
    <property type="match status" value="1"/>
</dbReference>
<evidence type="ECO:0000313" key="2">
    <source>
        <dbReference type="EMBL" id="MBB5782983.1"/>
    </source>
</evidence>
<evidence type="ECO:0000259" key="1">
    <source>
        <dbReference type="Pfam" id="PF13460"/>
    </source>
</evidence>
<sequence>MRLVVFGANGPTGRVLTAQALAQGHQVVAVTRVPSAIAPRDGLTVAGADVKDRRAVEDVVAGGEAVLSVVGVSYSSKPITTYSTGAANLVAAMSRHGLKRLVVASSAAIDPAYRPSDSFLFTRIVEPYFMRKPGRTLYADTIRMEALVRAADLDWTIVRSAWLYDSGTITDYGLREDFPGGLYTGRADLAAAMLAEVSGHGHVRGTVGVHTDEGTPHLFRQIWREGIRKPQKQ</sequence>